<feature type="transmembrane region" description="Helical" evidence="1">
    <location>
        <begin position="57"/>
        <end position="75"/>
    </location>
</feature>
<sequence length="380" mass="42926">MEAYPFIFANDRRTRLQRHLLFWFTWWAFQSFLYSFAAGLNMAAYGQRLPVAALESALFLVPHLFLAYTLMYGVIPQQLLKGRYVQAALTVPFIFLATGVIASTMGMYVILPLRIAVFGPVPRFTHANEVHFFLGLLAGLRGAITIGGLAAAIRLMKLWYLKEQRNGQLQRENMAAQLQLLTAQVHPHFLFNTLNNIFAQAQPTAPKAAHLVTGLSDLLRYMLYEGSKPEVPLHRELALLRDYFLLEQERYGNALELSIDLPEETGDLAIAPLLLLPYVENCFKHGASHLLEQPWISLQVALEGDWMRLKLLNAKPPEAVHRGNGIGMNNVAKRLQLLYPGQHHLEITDGEDVFIVNLKLRLRRCAEPAPKTTFHAPQPA</sequence>
<evidence type="ECO:0000313" key="3">
    <source>
        <dbReference type="EMBL" id="GAA4327149.1"/>
    </source>
</evidence>
<dbReference type="InterPro" id="IPR010559">
    <property type="entry name" value="Sig_transdc_His_kin_internal"/>
</dbReference>
<dbReference type="InterPro" id="IPR050640">
    <property type="entry name" value="Bact_2-comp_sensor_kinase"/>
</dbReference>
<feature type="transmembrane region" description="Helical" evidence="1">
    <location>
        <begin position="20"/>
        <end position="45"/>
    </location>
</feature>
<reference evidence="4" key="1">
    <citation type="journal article" date="2019" name="Int. J. Syst. Evol. Microbiol.">
        <title>The Global Catalogue of Microorganisms (GCM) 10K type strain sequencing project: providing services to taxonomists for standard genome sequencing and annotation.</title>
        <authorList>
            <consortium name="The Broad Institute Genomics Platform"/>
            <consortium name="The Broad Institute Genome Sequencing Center for Infectious Disease"/>
            <person name="Wu L."/>
            <person name="Ma J."/>
        </authorList>
    </citation>
    <scope>NUCLEOTIDE SEQUENCE [LARGE SCALE GENOMIC DNA]</scope>
    <source>
        <strain evidence="4">JCM 17919</strain>
    </source>
</reference>
<keyword evidence="4" id="KW-1185">Reference proteome</keyword>
<comment type="caution">
    <text evidence="3">The sequence shown here is derived from an EMBL/GenBank/DDBJ whole genome shotgun (WGS) entry which is preliminary data.</text>
</comment>
<proteinExistence type="predicted"/>
<protein>
    <recommendedName>
        <fullName evidence="2">Signal transduction histidine kinase internal region domain-containing protein</fullName>
    </recommendedName>
</protein>
<dbReference type="EMBL" id="BAABGY010000006">
    <property type="protein sequence ID" value="GAA4327149.1"/>
    <property type="molecule type" value="Genomic_DNA"/>
</dbReference>
<evidence type="ECO:0000313" key="4">
    <source>
        <dbReference type="Proteomes" id="UP001501725"/>
    </source>
</evidence>
<dbReference type="PANTHER" id="PTHR34220">
    <property type="entry name" value="SENSOR HISTIDINE KINASE YPDA"/>
    <property type="match status" value="1"/>
</dbReference>
<keyword evidence="1" id="KW-0472">Membrane</keyword>
<feature type="transmembrane region" description="Helical" evidence="1">
    <location>
        <begin position="87"/>
        <end position="111"/>
    </location>
</feature>
<dbReference type="PANTHER" id="PTHR34220:SF7">
    <property type="entry name" value="SENSOR HISTIDINE KINASE YPDA"/>
    <property type="match status" value="1"/>
</dbReference>
<evidence type="ECO:0000259" key="2">
    <source>
        <dbReference type="Pfam" id="PF06580"/>
    </source>
</evidence>
<feature type="domain" description="Signal transduction histidine kinase internal region" evidence="2">
    <location>
        <begin position="176"/>
        <end position="254"/>
    </location>
</feature>
<dbReference type="RefSeq" id="WP_345254943.1">
    <property type="nucleotide sequence ID" value="NZ_BAABGY010000006.1"/>
</dbReference>
<name>A0ABP8GMU5_9BACT</name>
<gene>
    <name evidence="3" type="ORF">GCM10023184_16220</name>
</gene>
<organism evidence="3 4">
    <name type="scientific">Flaviaesturariibacter amylovorans</name>
    <dbReference type="NCBI Taxonomy" id="1084520"/>
    <lineage>
        <taxon>Bacteria</taxon>
        <taxon>Pseudomonadati</taxon>
        <taxon>Bacteroidota</taxon>
        <taxon>Chitinophagia</taxon>
        <taxon>Chitinophagales</taxon>
        <taxon>Chitinophagaceae</taxon>
        <taxon>Flaviaestuariibacter</taxon>
    </lineage>
</organism>
<keyword evidence="1" id="KW-0812">Transmembrane</keyword>
<dbReference type="Proteomes" id="UP001501725">
    <property type="component" value="Unassembled WGS sequence"/>
</dbReference>
<dbReference type="Pfam" id="PF06580">
    <property type="entry name" value="His_kinase"/>
    <property type="match status" value="1"/>
</dbReference>
<accession>A0ABP8GMU5</accession>
<keyword evidence="1" id="KW-1133">Transmembrane helix</keyword>
<evidence type="ECO:0000256" key="1">
    <source>
        <dbReference type="SAM" id="Phobius"/>
    </source>
</evidence>
<feature type="transmembrane region" description="Helical" evidence="1">
    <location>
        <begin position="131"/>
        <end position="155"/>
    </location>
</feature>